<keyword evidence="4" id="KW-0833">Ubl conjugation pathway</keyword>
<dbReference type="OrthoDB" id="2684236at2759"/>
<proteinExistence type="predicted"/>
<dbReference type="GO" id="GO:0004843">
    <property type="term" value="F:cysteine-type deubiquitinase activity"/>
    <property type="evidence" value="ECO:0007669"/>
    <property type="project" value="UniProtKB-EC"/>
</dbReference>
<feature type="domain" description="DUF3638" evidence="7">
    <location>
        <begin position="1559"/>
        <end position="1659"/>
    </location>
</feature>
<dbReference type="InterPro" id="IPR051346">
    <property type="entry name" value="OTU_Deubiquitinase"/>
</dbReference>
<gene>
    <name evidence="8" type="ORF">SNEC2469_LOCUS10932</name>
</gene>
<accession>A0A812QRB1</accession>
<dbReference type="GO" id="GO:0071947">
    <property type="term" value="P:protein deubiquitination involved in ubiquitin-dependent protein catabolic process"/>
    <property type="evidence" value="ECO:0007669"/>
    <property type="project" value="TreeGrafter"/>
</dbReference>
<organism evidence="8 9">
    <name type="scientific">Symbiodinium necroappetens</name>
    <dbReference type="NCBI Taxonomy" id="1628268"/>
    <lineage>
        <taxon>Eukaryota</taxon>
        <taxon>Sar</taxon>
        <taxon>Alveolata</taxon>
        <taxon>Dinophyceae</taxon>
        <taxon>Suessiales</taxon>
        <taxon>Symbiodiniaceae</taxon>
        <taxon>Symbiodinium</taxon>
    </lineage>
</organism>
<dbReference type="PANTHER" id="PTHR13367">
    <property type="entry name" value="UBIQUITIN THIOESTERASE"/>
    <property type="match status" value="1"/>
</dbReference>
<evidence type="ECO:0000256" key="5">
    <source>
        <dbReference type="ARBA" id="ARBA00022801"/>
    </source>
</evidence>
<evidence type="ECO:0000313" key="8">
    <source>
        <dbReference type="EMBL" id="CAE7399802.1"/>
    </source>
</evidence>
<name>A0A812QRB1_9DINO</name>
<evidence type="ECO:0000313" key="9">
    <source>
        <dbReference type="Proteomes" id="UP000601435"/>
    </source>
</evidence>
<comment type="caution">
    <text evidence="8">The sequence shown here is derived from an EMBL/GenBank/DDBJ whole genome shotgun (WGS) entry which is preliminary data.</text>
</comment>
<evidence type="ECO:0000256" key="1">
    <source>
        <dbReference type="ARBA" id="ARBA00000707"/>
    </source>
</evidence>
<evidence type="ECO:0000256" key="3">
    <source>
        <dbReference type="ARBA" id="ARBA00022670"/>
    </source>
</evidence>
<evidence type="ECO:0000259" key="7">
    <source>
        <dbReference type="Pfam" id="PF12340"/>
    </source>
</evidence>
<dbReference type="EC" id="3.4.19.12" evidence="2"/>
<dbReference type="InterPro" id="IPR022099">
    <property type="entry name" value="DUF3638"/>
</dbReference>
<dbReference type="PANTHER" id="PTHR13367:SF28">
    <property type="entry name" value="UBIQUITIN THIOESTERASE ZRANB1"/>
    <property type="match status" value="1"/>
</dbReference>
<keyword evidence="3" id="KW-0645">Protease</keyword>
<evidence type="ECO:0000256" key="4">
    <source>
        <dbReference type="ARBA" id="ARBA00022786"/>
    </source>
</evidence>
<evidence type="ECO:0000256" key="6">
    <source>
        <dbReference type="ARBA" id="ARBA00022807"/>
    </source>
</evidence>
<dbReference type="EMBL" id="CAJNJA010017364">
    <property type="protein sequence ID" value="CAE7399802.1"/>
    <property type="molecule type" value="Genomic_DNA"/>
</dbReference>
<evidence type="ECO:0000256" key="2">
    <source>
        <dbReference type="ARBA" id="ARBA00012759"/>
    </source>
</evidence>
<protein>
    <recommendedName>
        <fullName evidence="2">ubiquitinyl hydrolase 1</fullName>
        <ecNumber evidence="2">3.4.19.12</ecNumber>
    </recommendedName>
</protein>
<dbReference type="Proteomes" id="UP000601435">
    <property type="component" value="Unassembled WGS sequence"/>
</dbReference>
<dbReference type="GO" id="GO:0070530">
    <property type="term" value="F:K63-linked polyubiquitin modification-dependent protein binding"/>
    <property type="evidence" value="ECO:0007669"/>
    <property type="project" value="TreeGrafter"/>
</dbReference>
<comment type="catalytic activity">
    <reaction evidence="1">
        <text>Thiol-dependent hydrolysis of ester, thioester, amide, peptide and isopeptide bonds formed by the C-terminal Gly of ubiquitin (a 76-residue protein attached to proteins as an intracellular targeting signal).</text>
        <dbReference type="EC" id="3.4.19.12"/>
    </reaction>
</comment>
<reference evidence="8" key="1">
    <citation type="submission" date="2021-02" db="EMBL/GenBank/DDBJ databases">
        <authorList>
            <person name="Dougan E. K."/>
            <person name="Rhodes N."/>
            <person name="Thang M."/>
            <person name="Chan C."/>
        </authorList>
    </citation>
    <scope>NUCLEOTIDE SEQUENCE</scope>
</reference>
<keyword evidence="6" id="KW-0788">Thiol protease</keyword>
<dbReference type="GO" id="GO:0005737">
    <property type="term" value="C:cytoplasm"/>
    <property type="evidence" value="ECO:0007669"/>
    <property type="project" value="TreeGrafter"/>
</dbReference>
<dbReference type="GO" id="GO:0005634">
    <property type="term" value="C:nucleus"/>
    <property type="evidence" value="ECO:0007669"/>
    <property type="project" value="TreeGrafter"/>
</dbReference>
<dbReference type="Pfam" id="PF12340">
    <property type="entry name" value="DUF3638"/>
    <property type="match status" value="1"/>
</dbReference>
<keyword evidence="9" id="KW-1185">Reference proteome</keyword>
<sequence length="1667" mass="185019">MWLVLNTGTPQASEIKKPFDWLFGKYKSRSKAVSAADASVLAGSKIETEDDVLFLEHTPDFNETLKPADSELLLTYLTAPYIRVPLLLGFFADRERVSLLREPLLQAVLDAALFEPGQWQSKQAAVTGPPSAVPAPDRNHLATPAGLLFNELLRSPRVLLDTTRLLLDVAVEKDPGHPGSANEGLILYLVRLATRVQAYLLFLVQHARTGAYLERAGARWEAKVRGLPTEDKAGQEVLSRLQGLHSELRDVLEGKVTDMLLYWAKVAAKKKEDLLVSGCRAHAHLALIYGTNGLEFTSRSAAIFLSAQAFLNVNHRWFTKKDSTSTPKLGICEFELFDVFEGRRSVLAKWLREHKSKGDHVLQRVEWVATFRGTIDGLDGGEDFQDMEWAELPAEPGDYVPKVAEPKPEWRQPQSGEDFQGWLTRVTNGPKESSGQISVNLGRYKVKGQGMSLIPEWAVENKDFQDAFGRADVHCSDIEVSAHRTWKRIVGHHHDLQRWEMDARSLEDDPHSSQSSKFEPAKLADNEKWLAHILSPLRISGRLHVQEMSSDEARLILVVQVEAAVLAQNGPKNSGREWHMIELCRGSHVLASRDPPVAEVRTSIYPVLGLLFGQLSCHVLVKPMIPVEKVADKSLRAMHITKGVLRGQLMELLRATGHELCMQRQGHLSTTLQLADSERVLVNVCEDRKLEPSDRKFGQAPPVQPAPSILIYRQVVADLGRQCFVPSRFLRGLVPSALLERYSFWRSEGAPDSAGCLTGDELRPCDGPTRLQVTLCRSTTGVSATVRRVCLKPSPGPYYSWDTDDSKAAEVLVNLRHSSSLKFASLLARIEDLSHILAWSSEKGGRVRRVEFPRLWLSFQEHGGHLHCEQHSGFWLAECKWSNKVCRLLQQFGGGTLLLENDSGEYAILVSAAAQPVRPSTWAADGTPEKLLPGQLAFRRGREEWLQNLDGPRHYRYDVHFSQMFIFTPTLAAGLYFLLCRFMTWHFAEAVSMAETITEACTEEEKQLWDAMKSLEHDCHADAIACRLHLSMAISPYAVSLPWSTAAQFLEYTRKRHLVSTSCALSLKQELAVLKLDEVRHSKKYSKLQAYQSTVEALAACKDGKVHLPVDLGPLAGDSGFDLVVDKSFLKDLNFFEKIAASAKGVAYNRPKAATMVGIDGMRFLNDLFGGIRGGCADVPLFLLYELFTGTISVEMVNKDNQQDLASLLLRVIAGSQTGAEWSVLRALERNPQVCGCMPQWGSDEAKRSWALPGGHHFDRNSVSTLMKAASNKLKSMEKDLRIPNFAEAPQRQTSLTIEDVAGFSSNIRFQSPPLTADVRCCSRASKMTAEVSPKQPLARLSKYLERTEDRERKAPGLKAVRSSLEVLARGPCAQTDIGRAGIQRCQQEVQTALSEEVAVNLSIDPSKLALLEKELRKVRDEDRRALSETVDSLVTAANAGSDVDWLGRHCGHVPRLAFSDLLRVLMAEEPHSTDALQRANPMLKEGDMEALMEKAVDGLCRGVRIGQACRSLALVTKLSAAAATKDCTEVAVLQAQLGAQLCAERFFCKARSQMICLDPRLLVFEFLCNIMLREGQVRLLGTFLHRAAGGQSLCHQMIMGAGKTTVITPLLVLLLANSQRLVCACMPAALLEMSRAVLIERFSSPAMMKAVLTLQFDRVGSPSSRL</sequence>
<keyword evidence="5" id="KW-0378">Hydrolase</keyword>